<dbReference type="AlphaFoldDB" id="A0A9Q1QBY5"/>
<sequence length="807" mass="90645">MNRRWEADAEQNGRIIFMKYFSLRCLGPSLSPLPRAPEKVNVGGAWRSLFFASCSKWLVTVIFRFSTAAELSKEVSHEVDLLSFARSTFDHAEGPCHCWLNRSEGSKGVCKKDGPILLLAEAFLEYHRGSQVDRSSMIEKVKLLQQRYPWLHVYGVQSSSSIGSAADLNHLMHVIMEEYISFPILYCSKTFPEKVVTCQHRLGSVISQLLRCRASHPFPCSFYDGGCYHDPIIWLSGIADAACCFLLKDIRDPPLYHDKDVDLNSLHVALKDLKKQLDKKAGDADKLKSTWAKQPEGSNDPFICSSLQNMLLHNPACISVDEDGDRLFLSDSNHHRFIVFDSSGNILAVIGSSPGFEDGDFETAKLMRPAASYYHASEDCLYFVDSENHAIRRADMSTRLVETLYPGDNDKGRSGLWTWILGKLGLRRNVHTKSVEFDSEPLLFPWHLLKSEDNDLLVMNRRLDTMWTINLDRGVIHDIITGHSNIMGRYGQKIMEKVSCLKDLSCNFLHKLVGASYSLDGVPYSGLMSSFVTLGDKLILCDRVGQRVLMLDKVTEVASSIKFSNFGILGLPYWLSGSLERGFPTGNVYGEHLFDHVQSFRLFPGRIDIHLAVDIPHNTELLEPLHECCVWRQVRGAAMEFSGLESTASASEKIGVAQQWYDELDNLPFEEELGSNVSTEEKSTSRRNLEDGKVHIYCVVNASPGTSEVTISAPLYLKLRSAFENCEGTQEMKAAQIAKILKADRTGRVSRDAFISFLLNLDRDLGDLVFIKPLHVKVKFNILNHPKADNSRDIILTDSSIDLNGVV</sequence>
<dbReference type="PANTHER" id="PTHR46388">
    <property type="entry name" value="NHL REPEAT-CONTAINING PROTEIN 2"/>
    <property type="match status" value="1"/>
</dbReference>
<proteinExistence type="predicted"/>
<name>A0A9Q1QBY5_9CARY</name>
<dbReference type="OrthoDB" id="273823at2759"/>
<evidence type="ECO:0008006" key="3">
    <source>
        <dbReference type="Google" id="ProtNLM"/>
    </source>
</evidence>
<dbReference type="SUPFAM" id="SSF63825">
    <property type="entry name" value="YWTD domain"/>
    <property type="match status" value="1"/>
</dbReference>
<dbReference type="Gene3D" id="2.120.10.30">
    <property type="entry name" value="TolB, C-terminal domain"/>
    <property type="match status" value="1"/>
</dbReference>
<dbReference type="Proteomes" id="UP001153076">
    <property type="component" value="Unassembled WGS sequence"/>
</dbReference>
<gene>
    <name evidence="1" type="ORF">Cgig2_030040</name>
</gene>
<dbReference type="EMBL" id="JAKOGI010000423">
    <property type="protein sequence ID" value="KAJ8435285.1"/>
    <property type="molecule type" value="Genomic_DNA"/>
</dbReference>
<reference evidence="1" key="1">
    <citation type="submission" date="2022-04" db="EMBL/GenBank/DDBJ databases">
        <title>Carnegiea gigantea Genome sequencing and assembly v2.</title>
        <authorList>
            <person name="Copetti D."/>
            <person name="Sanderson M.J."/>
            <person name="Burquez A."/>
            <person name="Wojciechowski M.F."/>
        </authorList>
    </citation>
    <scope>NUCLEOTIDE SEQUENCE</scope>
    <source>
        <strain evidence="1">SGP5-SGP5p</strain>
        <tissue evidence="1">Aerial part</tissue>
    </source>
</reference>
<evidence type="ECO:0000313" key="2">
    <source>
        <dbReference type="Proteomes" id="UP001153076"/>
    </source>
</evidence>
<protein>
    <recommendedName>
        <fullName evidence="3">NHL repeat-containing protein 2</fullName>
    </recommendedName>
</protein>
<organism evidence="1 2">
    <name type="scientific">Carnegiea gigantea</name>
    <dbReference type="NCBI Taxonomy" id="171969"/>
    <lineage>
        <taxon>Eukaryota</taxon>
        <taxon>Viridiplantae</taxon>
        <taxon>Streptophyta</taxon>
        <taxon>Embryophyta</taxon>
        <taxon>Tracheophyta</taxon>
        <taxon>Spermatophyta</taxon>
        <taxon>Magnoliopsida</taxon>
        <taxon>eudicotyledons</taxon>
        <taxon>Gunneridae</taxon>
        <taxon>Pentapetalae</taxon>
        <taxon>Caryophyllales</taxon>
        <taxon>Cactineae</taxon>
        <taxon>Cactaceae</taxon>
        <taxon>Cactoideae</taxon>
        <taxon>Echinocereeae</taxon>
        <taxon>Carnegiea</taxon>
    </lineage>
</organism>
<keyword evidence="2" id="KW-1185">Reference proteome</keyword>
<comment type="caution">
    <text evidence="1">The sequence shown here is derived from an EMBL/GenBank/DDBJ whole genome shotgun (WGS) entry which is preliminary data.</text>
</comment>
<evidence type="ECO:0000313" key="1">
    <source>
        <dbReference type="EMBL" id="KAJ8435285.1"/>
    </source>
</evidence>
<accession>A0A9Q1QBY5</accession>
<dbReference type="PANTHER" id="PTHR46388:SF3">
    <property type="entry name" value="DUF1618 DOMAIN-CONTAINING PROTEIN"/>
    <property type="match status" value="1"/>
</dbReference>
<dbReference type="InterPro" id="IPR011042">
    <property type="entry name" value="6-blade_b-propeller_TolB-like"/>
</dbReference>